<evidence type="ECO:0000313" key="2">
    <source>
        <dbReference type="EMBL" id="EGT36560.1"/>
    </source>
</evidence>
<dbReference type="HOGENOM" id="CLU_1645209_0_0_1"/>
<dbReference type="AlphaFoldDB" id="G0MM41"/>
<organism evidence="3">
    <name type="scientific">Caenorhabditis brenneri</name>
    <name type="common">Nematode worm</name>
    <dbReference type="NCBI Taxonomy" id="135651"/>
    <lineage>
        <taxon>Eukaryota</taxon>
        <taxon>Metazoa</taxon>
        <taxon>Ecdysozoa</taxon>
        <taxon>Nematoda</taxon>
        <taxon>Chromadorea</taxon>
        <taxon>Rhabditida</taxon>
        <taxon>Rhabditina</taxon>
        <taxon>Rhabditomorpha</taxon>
        <taxon>Rhabditoidea</taxon>
        <taxon>Rhabditidae</taxon>
        <taxon>Peloderinae</taxon>
        <taxon>Caenorhabditis</taxon>
    </lineage>
</organism>
<keyword evidence="3" id="KW-1185">Reference proteome</keyword>
<evidence type="ECO:0000256" key="1">
    <source>
        <dbReference type="SAM" id="SignalP"/>
    </source>
</evidence>
<gene>
    <name evidence="2" type="ORF">CAEBREN_26422</name>
</gene>
<dbReference type="Proteomes" id="UP000008068">
    <property type="component" value="Unassembled WGS sequence"/>
</dbReference>
<dbReference type="EMBL" id="GL379801">
    <property type="protein sequence ID" value="EGT36560.1"/>
    <property type="molecule type" value="Genomic_DNA"/>
</dbReference>
<feature type="chain" id="PRO_5003403254" evidence="1">
    <location>
        <begin position="19"/>
        <end position="161"/>
    </location>
</feature>
<keyword evidence="1" id="KW-0732">Signal</keyword>
<name>G0MM41_CAEBE</name>
<reference evidence="3" key="1">
    <citation type="submission" date="2011-07" db="EMBL/GenBank/DDBJ databases">
        <authorList>
            <consortium name="Caenorhabditis brenneri Sequencing and Analysis Consortium"/>
            <person name="Wilson R.K."/>
        </authorList>
    </citation>
    <scope>NUCLEOTIDE SEQUENCE [LARGE SCALE GENOMIC DNA]</scope>
    <source>
        <strain evidence="3">PB2801</strain>
    </source>
</reference>
<accession>G0MM41</accession>
<protein>
    <submittedName>
        <fullName evidence="2">Uncharacterized protein</fullName>
    </submittedName>
</protein>
<dbReference type="InParanoid" id="G0MM41"/>
<feature type="signal peptide" evidence="1">
    <location>
        <begin position="1"/>
        <end position="18"/>
    </location>
</feature>
<proteinExistence type="predicted"/>
<evidence type="ECO:0000313" key="3">
    <source>
        <dbReference type="Proteomes" id="UP000008068"/>
    </source>
</evidence>
<sequence length="161" mass="17142">MKLLAVFVVALLANAVNSDNLRLKFLSDVPSGQPVAKGSLLHKPSSLLNISGAKDMIKCITETIQTLINNLTSIITNSIKEGSEAEQKAAEEVKQIALAALKKSSSDPIGALKMLFGQLLSAATEASALLQDEAQERMSGLNNVTRNAIESLKKCTGFVFQ</sequence>